<organism evidence="1 2">
    <name type="scientific">Strongylus vulgaris</name>
    <name type="common">Blood worm</name>
    <dbReference type="NCBI Taxonomy" id="40348"/>
    <lineage>
        <taxon>Eukaryota</taxon>
        <taxon>Metazoa</taxon>
        <taxon>Ecdysozoa</taxon>
        <taxon>Nematoda</taxon>
        <taxon>Chromadorea</taxon>
        <taxon>Rhabditida</taxon>
        <taxon>Rhabditina</taxon>
        <taxon>Rhabditomorpha</taxon>
        <taxon>Strongyloidea</taxon>
        <taxon>Strongylidae</taxon>
        <taxon>Strongylus</taxon>
    </lineage>
</organism>
<dbReference type="Proteomes" id="UP000270094">
    <property type="component" value="Unassembled WGS sequence"/>
</dbReference>
<accession>A0A3P7LY26</accession>
<keyword evidence="2" id="KW-1185">Reference proteome</keyword>
<reference evidence="1 2" key="1">
    <citation type="submission" date="2018-11" db="EMBL/GenBank/DDBJ databases">
        <authorList>
            <consortium name="Pathogen Informatics"/>
        </authorList>
    </citation>
    <scope>NUCLEOTIDE SEQUENCE [LARGE SCALE GENOMIC DNA]</scope>
</reference>
<protein>
    <submittedName>
        <fullName evidence="1">Uncharacterized protein</fullName>
    </submittedName>
</protein>
<evidence type="ECO:0000313" key="1">
    <source>
        <dbReference type="EMBL" id="VDM84018.1"/>
    </source>
</evidence>
<name>A0A3P7LY26_STRVU</name>
<proteinExistence type="predicted"/>
<evidence type="ECO:0000313" key="2">
    <source>
        <dbReference type="Proteomes" id="UP000270094"/>
    </source>
</evidence>
<gene>
    <name evidence="1" type="ORF">SVUK_LOCUS19016</name>
</gene>
<dbReference type="AlphaFoldDB" id="A0A3P7LY26"/>
<dbReference type="EMBL" id="UYYB01126922">
    <property type="protein sequence ID" value="VDM84018.1"/>
    <property type="molecule type" value="Genomic_DNA"/>
</dbReference>
<sequence>MRKGNNFRGAFPTDGVPVFFGSAVFLTSAPGTSRGGERCKKRLRKWLVLGCGGRTTETEVFCLCVVDEWRKNSQRTSGPSGWAQAARHGFFSARLSVEDGNAQPVPAGEPL</sequence>